<accession>A0A3B7MSR0</accession>
<evidence type="ECO:0000256" key="2">
    <source>
        <dbReference type="ARBA" id="ARBA00021310"/>
    </source>
</evidence>
<keyword evidence="3 7" id="KW-0227">DNA damage</keyword>
<dbReference type="GO" id="GO:0006310">
    <property type="term" value="P:DNA recombination"/>
    <property type="evidence" value="ECO:0007669"/>
    <property type="project" value="UniProtKB-UniRule"/>
</dbReference>
<dbReference type="Gene3D" id="2.40.50.140">
    <property type="entry name" value="Nucleic acid-binding proteins"/>
    <property type="match status" value="1"/>
</dbReference>
<dbReference type="Gene3D" id="1.20.1440.120">
    <property type="entry name" value="Recombination protein O, C-terminal domain"/>
    <property type="match status" value="1"/>
</dbReference>
<dbReference type="SUPFAM" id="SSF57863">
    <property type="entry name" value="ArfGap/RecO-like zinc finger"/>
    <property type="match status" value="1"/>
</dbReference>
<evidence type="ECO:0000256" key="4">
    <source>
        <dbReference type="ARBA" id="ARBA00023172"/>
    </source>
</evidence>
<dbReference type="NCBIfam" id="TIGR00613">
    <property type="entry name" value="reco"/>
    <property type="match status" value="1"/>
</dbReference>
<feature type="domain" description="DNA replication/recombination mediator RecO N-terminal" evidence="8">
    <location>
        <begin position="1"/>
        <end position="79"/>
    </location>
</feature>
<dbReference type="AlphaFoldDB" id="A0A3B7MSR0"/>
<dbReference type="InterPro" id="IPR003717">
    <property type="entry name" value="RecO"/>
</dbReference>
<dbReference type="Pfam" id="PF02565">
    <property type="entry name" value="RecO_C"/>
    <property type="match status" value="1"/>
</dbReference>
<dbReference type="EMBL" id="CP032157">
    <property type="protein sequence ID" value="AXY77168.1"/>
    <property type="molecule type" value="Genomic_DNA"/>
</dbReference>
<comment type="similarity">
    <text evidence="1 7">Belongs to the RecO family.</text>
</comment>
<comment type="function">
    <text evidence="7">Involved in DNA repair and RecF pathway recombination.</text>
</comment>
<evidence type="ECO:0000256" key="1">
    <source>
        <dbReference type="ARBA" id="ARBA00007452"/>
    </source>
</evidence>
<evidence type="ECO:0000256" key="3">
    <source>
        <dbReference type="ARBA" id="ARBA00022763"/>
    </source>
</evidence>
<sequence>MIHSTKGIVLRTVKYGETSIIVTIYTELFGAQSYLVNGVRTSSKKGPGKANMFQPAAILDLVVYHNDLKNLQRIKEFKWGHIYQHLFFNVVKNSVALFMVELLQKTLKQPEANPDLFHFIEDAFIHLDEADDQVTANFSLFFALHLTSFYGFRFSDDYSEEHPYLDLQEGEFVHEHPIHPYFLQGHYSFITSQLLKVMQPHELKEIQLNKEMRRVLLQAYQTFYALHVPDFGALKTLPVLQEVLG</sequence>
<dbReference type="SUPFAM" id="SSF50249">
    <property type="entry name" value="Nucleic acid-binding proteins"/>
    <property type="match status" value="1"/>
</dbReference>
<proteinExistence type="inferred from homology"/>
<protein>
    <recommendedName>
        <fullName evidence="2 7">DNA repair protein RecO</fullName>
    </recommendedName>
    <alternativeName>
        <fullName evidence="6 7">Recombination protein O</fullName>
    </alternativeName>
</protein>
<dbReference type="Pfam" id="PF11967">
    <property type="entry name" value="RecO_N"/>
    <property type="match status" value="1"/>
</dbReference>
<name>A0A3B7MSR0_9BACT</name>
<dbReference type="OrthoDB" id="9789152at2"/>
<dbReference type="InterPro" id="IPR022572">
    <property type="entry name" value="DNA_rep/recomb_RecO_N"/>
</dbReference>
<dbReference type="InterPro" id="IPR042242">
    <property type="entry name" value="RecO_C"/>
</dbReference>
<keyword evidence="4 7" id="KW-0233">DNA recombination</keyword>
<dbReference type="InterPro" id="IPR037278">
    <property type="entry name" value="ARFGAP/RecO"/>
</dbReference>
<dbReference type="PANTHER" id="PTHR33991:SF1">
    <property type="entry name" value="DNA REPAIR PROTEIN RECO"/>
    <property type="match status" value="1"/>
</dbReference>
<evidence type="ECO:0000259" key="8">
    <source>
        <dbReference type="Pfam" id="PF11967"/>
    </source>
</evidence>
<organism evidence="9 10">
    <name type="scientific">Paraflavitalea soli</name>
    <dbReference type="NCBI Taxonomy" id="2315862"/>
    <lineage>
        <taxon>Bacteria</taxon>
        <taxon>Pseudomonadati</taxon>
        <taxon>Bacteroidota</taxon>
        <taxon>Chitinophagia</taxon>
        <taxon>Chitinophagales</taxon>
        <taxon>Chitinophagaceae</taxon>
        <taxon>Paraflavitalea</taxon>
    </lineage>
</organism>
<gene>
    <name evidence="7 9" type="primary">recO</name>
    <name evidence="9" type="ORF">D3H65_25705</name>
</gene>
<dbReference type="RefSeq" id="WP_119053044.1">
    <property type="nucleotide sequence ID" value="NZ_CP032157.1"/>
</dbReference>
<dbReference type="KEGG" id="pseg:D3H65_25705"/>
<dbReference type="GO" id="GO:0043590">
    <property type="term" value="C:bacterial nucleoid"/>
    <property type="evidence" value="ECO:0007669"/>
    <property type="project" value="TreeGrafter"/>
</dbReference>
<dbReference type="InterPro" id="IPR012340">
    <property type="entry name" value="NA-bd_OB-fold"/>
</dbReference>
<evidence type="ECO:0000256" key="6">
    <source>
        <dbReference type="ARBA" id="ARBA00033409"/>
    </source>
</evidence>
<dbReference type="PANTHER" id="PTHR33991">
    <property type="entry name" value="DNA REPAIR PROTEIN RECO"/>
    <property type="match status" value="1"/>
</dbReference>
<evidence type="ECO:0000256" key="7">
    <source>
        <dbReference type="HAMAP-Rule" id="MF_00201"/>
    </source>
</evidence>
<evidence type="ECO:0000313" key="10">
    <source>
        <dbReference type="Proteomes" id="UP000263900"/>
    </source>
</evidence>
<dbReference type="Proteomes" id="UP000263900">
    <property type="component" value="Chromosome"/>
</dbReference>
<reference evidence="9 10" key="1">
    <citation type="submission" date="2018-09" db="EMBL/GenBank/DDBJ databases">
        <title>Genome sequencing of strain 6GH32-13.</title>
        <authorList>
            <person name="Weon H.-Y."/>
            <person name="Heo J."/>
            <person name="Kwon S.-W."/>
        </authorList>
    </citation>
    <scope>NUCLEOTIDE SEQUENCE [LARGE SCALE GENOMIC DNA]</scope>
    <source>
        <strain evidence="9 10">5GH32-13</strain>
    </source>
</reference>
<evidence type="ECO:0000256" key="5">
    <source>
        <dbReference type="ARBA" id="ARBA00023204"/>
    </source>
</evidence>
<evidence type="ECO:0000313" key="9">
    <source>
        <dbReference type="EMBL" id="AXY77168.1"/>
    </source>
</evidence>
<dbReference type="HAMAP" id="MF_00201">
    <property type="entry name" value="RecO"/>
    <property type="match status" value="1"/>
</dbReference>
<keyword evidence="5 7" id="KW-0234">DNA repair</keyword>
<keyword evidence="10" id="KW-1185">Reference proteome</keyword>
<dbReference type="GO" id="GO:0006302">
    <property type="term" value="P:double-strand break repair"/>
    <property type="evidence" value="ECO:0007669"/>
    <property type="project" value="TreeGrafter"/>
</dbReference>